<dbReference type="PANTHER" id="PTHR35797:SF1">
    <property type="entry name" value="PROTEASE"/>
    <property type="match status" value="1"/>
</dbReference>
<feature type="transmembrane region" description="Helical" evidence="2">
    <location>
        <begin position="30"/>
        <end position="54"/>
    </location>
</feature>
<reference evidence="4 5" key="1">
    <citation type="journal article" date="2018" name="Int. J. Syst. Evol. Microbiol.">
        <title>Glycomyces paridis sp. nov., isolated from the medicinal plant Paris polyphylla.</title>
        <authorList>
            <person name="Fang X.M."/>
            <person name="Bai J.L."/>
            <person name="Su J."/>
            <person name="Zhao L.L."/>
            <person name="Liu H.Y."/>
            <person name="Ma B.P."/>
            <person name="Zhang Y.Q."/>
            <person name="Yu L.Y."/>
        </authorList>
    </citation>
    <scope>NUCLEOTIDE SEQUENCE [LARGE SCALE GENOMIC DNA]</scope>
    <source>
        <strain evidence="4 5">CPCC 204357</strain>
    </source>
</reference>
<feature type="transmembrane region" description="Helical" evidence="2">
    <location>
        <begin position="98"/>
        <end position="117"/>
    </location>
</feature>
<evidence type="ECO:0000259" key="3">
    <source>
        <dbReference type="Pfam" id="PF02517"/>
    </source>
</evidence>
<dbReference type="InterPro" id="IPR042150">
    <property type="entry name" value="MmRce1-like"/>
</dbReference>
<proteinExistence type="predicted"/>
<keyword evidence="4" id="KW-0645">Protease</keyword>
<gene>
    <name evidence="4" type="ORF">E9998_05985</name>
</gene>
<dbReference type="GO" id="GO:0008237">
    <property type="term" value="F:metallopeptidase activity"/>
    <property type="evidence" value="ECO:0007669"/>
    <property type="project" value="UniProtKB-KW"/>
</dbReference>
<keyword evidence="2" id="KW-0472">Membrane</keyword>
<evidence type="ECO:0000256" key="2">
    <source>
        <dbReference type="SAM" id="Phobius"/>
    </source>
</evidence>
<dbReference type="EMBL" id="STGX01000003">
    <property type="protein sequence ID" value="THV30917.1"/>
    <property type="molecule type" value="Genomic_DNA"/>
</dbReference>
<feature type="transmembrane region" description="Helical" evidence="2">
    <location>
        <begin position="123"/>
        <end position="143"/>
    </location>
</feature>
<keyword evidence="2" id="KW-1133">Transmembrane helix</keyword>
<name>A0A4S8PJQ3_9ACTN</name>
<keyword evidence="4" id="KW-0378">Hydrolase</keyword>
<feature type="domain" description="CAAX prenyl protease 2/Lysostaphin resistance protein A-like" evidence="3">
    <location>
        <begin position="133"/>
        <end position="230"/>
    </location>
</feature>
<accession>A0A4S8PJQ3</accession>
<evidence type="ECO:0000313" key="5">
    <source>
        <dbReference type="Proteomes" id="UP000305792"/>
    </source>
</evidence>
<protein>
    <submittedName>
        <fullName evidence="4">CPBP family intramembrane metalloprotease</fullName>
    </submittedName>
</protein>
<keyword evidence="2" id="KW-0812">Transmembrane</keyword>
<evidence type="ECO:0000313" key="4">
    <source>
        <dbReference type="EMBL" id="THV30917.1"/>
    </source>
</evidence>
<dbReference type="InterPro" id="IPR003675">
    <property type="entry name" value="Rce1/LyrA-like_dom"/>
</dbReference>
<feature type="transmembrane region" description="Helical" evidence="2">
    <location>
        <begin position="164"/>
        <end position="180"/>
    </location>
</feature>
<feature type="transmembrane region" description="Helical" evidence="2">
    <location>
        <begin position="218"/>
        <end position="235"/>
    </location>
</feature>
<keyword evidence="5" id="KW-1185">Reference proteome</keyword>
<organism evidence="4 5">
    <name type="scientific">Glycomyces paridis</name>
    <dbReference type="NCBI Taxonomy" id="2126555"/>
    <lineage>
        <taxon>Bacteria</taxon>
        <taxon>Bacillati</taxon>
        <taxon>Actinomycetota</taxon>
        <taxon>Actinomycetes</taxon>
        <taxon>Glycomycetales</taxon>
        <taxon>Glycomycetaceae</taxon>
        <taxon>Glycomyces</taxon>
    </lineage>
</organism>
<sequence length="278" mass="29250">MPRNGSRVVPHPPDYRRGIPMSNPAPKSPWPVLGVFVLLAFAFSGLLGLFQSVIDAEALTLAQFGPALGALATWLVYRRRLASLLPEAVSRRQVVAHTVLMVAAVAVFALIAGALALATGQDLAGVAAVGGTPFVLYLVFQLVGAAGEEIGWRGFMQPLLERRMARLAAAGLTGVVWAAWHVQVFATAPAVAVSFLVSTVAFAILLGYMGNGSLWQRTATAAVGHWLINVALNVIAGDEVNAAPQAYFTALAAVVTTALFLALFVRARAARERRAATA</sequence>
<dbReference type="GO" id="GO:0080120">
    <property type="term" value="P:CAAX-box protein maturation"/>
    <property type="evidence" value="ECO:0007669"/>
    <property type="project" value="UniProtKB-ARBA"/>
</dbReference>
<feature type="transmembrane region" description="Helical" evidence="2">
    <location>
        <begin position="247"/>
        <end position="265"/>
    </location>
</feature>
<feature type="region of interest" description="Disordered" evidence="1">
    <location>
        <begin position="1"/>
        <end position="20"/>
    </location>
</feature>
<evidence type="ECO:0000256" key="1">
    <source>
        <dbReference type="SAM" id="MobiDB-lite"/>
    </source>
</evidence>
<dbReference type="Pfam" id="PF02517">
    <property type="entry name" value="Rce1-like"/>
    <property type="match status" value="1"/>
</dbReference>
<feature type="transmembrane region" description="Helical" evidence="2">
    <location>
        <begin position="60"/>
        <end position="77"/>
    </location>
</feature>
<feature type="transmembrane region" description="Helical" evidence="2">
    <location>
        <begin position="186"/>
        <end position="206"/>
    </location>
</feature>
<dbReference type="AlphaFoldDB" id="A0A4S8PJQ3"/>
<keyword evidence="4" id="KW-0482">Metalloprotease</keyword>
<dbReference type="GO" id="GO:0004175">
    <property type="term" value="F:endopeptidase activity"/>
    <property type="evidence" value="ECO:0007669"/>
    <property type="project" value="UniProtKB-ARBA"/>
</dbReference>
<dbReference type="Proteomes" id="UP000305792">
    <property type="component" value="Unassembled WGS sequence"/>
</dbReference>
<dbReference type="PANTHER" id="PTHR35797">
    <property type="entry name" value="PROTEASE-RELATED"/>
    <property type="match status" value="1"/>
</dbReference>
<comment type="caution">
    <text evidence="4">The sequence shown here is derived from an EMBL/GenBank/DDBJ whole genome shotgun (WGS) entry which is preliminary data.</text>
</comment>
<dbReference type="GO" id="GO:0006508">
    <property type="term" value="P:proteolysis"/>
    <property type="evidence" value="ECO:0007669"/>
    <property type="project" value="UniProtKB-KW"/>
</dbReference>